<sequence length="37" mass="4544">MEKLRKFGTHQFIWPFQKGIIMTTNTLIQNFLYVKDR</sequence>
<dbReference type="AlphaFoldDB" id="A0A0K2UZ69"/>
<protein>
    <submittedName>
        <fullName evidence="1">Uncharacterized protein</fullName>
    </submittedName>
</protein>
<organism evidence="1">
    <name type="scientific">Lepeophtheirus salmonis</name>
    <name type="common">Salmon louse</name>
    <name type="synonym">Caligus salmonis</name>
    <dbReference type="NCBI Taxonomy" id="72036"/>
    <lineage>
        <taxon>Eukaryota</taxon>
        <taxon>Metazoa</taxon>
        <taxon>Ecdysozoa</taxon>
        <taxon>Arthropoda</taxon>
        <taxon>Crustacea</taxon>
        <taxon>Multicrustacea</taxon>
        <taxon>Hexanauplia</taxon>
        <taxon>Copepoda</taxon>
        <taxon>Siphonostomatoida</taxon>
        <taxon>Caligidae</taxon>
        <taxon>Lepeophtheirus</taxon>
    </lineage>
</organism>
<reference evidence="1" key="1">
    <citation type="submission" date="2014-05" db="EMBL/GenBank/DDBJ databases">
        <authorList>
            <person name="Chronopoulou M."/>
        </authorList>
    </citation>
    <scope>NUCLEOTIDE SEQUENCE</scope>
    <source>
        <tissue evidence="1">Whole organism</tissue>
    </source>
</reference>
<proteinExistence type="predicted"/>
<dbReference type="EMBL" id="HACA01026208">
    <property type="protein sequence ID" value="CDW43569.1"/>
    <property type="molecule type" value="Transcribed_RNA"/>
</dbReference>
<name>A0A0K2UZ69_LEPSM</name>
<accession>A0A0K2UZ69</accession>
<evidence type="ECO:0000313" key="1">
    <source>
        <dbReference type="EMBL" id="CDW43569.1"/>
    </source>
</evidence>